<dbReference type="InterPro" id="IPR013935">
    <property type="entry name" value="Trs120_TRAPPC9"/>
</dbReference>
<evidence type="ECO:0000313" key="6">
    <source>
        <dbReference type="Proteomes" id="UP000478052"/>
    </source>
</evidence>
<dbReference type="AlphaFoldDB" id="A0A6G0YIT7"/>
<dbReference type="OrthoDB" id="27962at2759"/>
<protein>
    <submittedName>
        <fullName evidence="5">Protein brunelleschi</fullName>
    </submittedName>
</protein>
<sequence length="1181" mass="133836">VSCFKLGHVHTEFQYSMRSSVSAILSTPTQDPNMSHPDYEMTVHDHGTLLILVKHLGEELSSKNFNRLFERICRINQLRIVDGTGVERCVQARYIKEYPVGNNDWGDFQTHRRLLGLITVSKCKLQIELNEICRLHESLKVKYQSTLFDSRCIIFGVNAPNSPELSTPSNFKSRDIYYASDNDPNPSIEMHLNEFLSSLFWVLDAKRLEKSKEKLDKATLLIAPFEKRNIIGLDMESRANKKRCMGRVTKHLADLNLQTGFLNDALNFYQTAIDTLRSCNDWLWLGGCLEGLCATSLMILQPQNPLTKSNFQRNASLQERHSRFKFRPLSTNAGFVSLDDNVIRSTMPQNLLSIDDIYKNYGEALKHYSKYLNAGVILTEGSLKAARIAVDHHHFIHVHYFLQNVLPVNLTLTDEEKIQRLMKLAELYSEIGFHRKASFFQWLASKRYVSASNPHTSWEQCYQLLLKMLPGHKLSLDPNDYAPGGQFGWPELQRKVVNEIVLAAKRVGNASLATRHCTFLLQTMWWMMDKVERSAYATQLSVLSAQCEGSPVPLVLDNGLVIPPANLLNIPQPENFSVQNLKLHLRPHKLVKVKEDFGPFLFTPLKFGSMEKYNIKSNKMEYVWVINEPCEVILELSNPLNFELEVTNILLLTNGAVFESIPFSINLPPEISYQNVVLTGIPKEVGEIEINGYSTHTLGVKSNCRLKNIPNVPKTTYNVQVIPSMPCLEAFILDSKNETVSNITLFAGESVDYNLKILNVGSISIDLLEISIESTIEHSLKNSIIKIDTENIKDYLPITPKSEILVGIHLTGALNFLSSNQYPLAELNSLKSSLTISGPSSYPSLPSPKQRNERLSPMTASSFRSGESSLNSNCSRYRSPTDITSLKVIEFNIKIKYAGGEGMAAGYCRIIECVLSLNIFNSVLVTGWDVLQAETGSQFYLVLDVVNVTNQEMELKYATNKSILMEEKESYRIPVPVDRFLIHSLEQVSSGEEGQADMVSQCNKHIAEQVLLRWSVNSYDDLPARWGVAKLYGLTLCPQMLDIVCTSPIYWEINLNEEKIVSECDEKLLSETSQYPVGQQLKLQIWVHNSLMSPLDDVTLELNFYQDYLNGTTNSQLGNRLATTGSTKTHTTRVNKHDRLYHECGVIFFYPGQYKLNLQCQTLKQHIWKLIPPLQLDITAE</sequence>
<dbReference type="EMBL" id="VUJU01003830">
    <property type="protein sequence ID" value="KAF0756546.1"/>
    <property type="molecule type" value="Genomic_DNA"/>
</dbReference>
<evidence type="ECO:0000256" key="2">
    <source>
        <dbReference type="SAM" id="MobiDB-lite"/>
    </source>
</evidence>
<dbReference type="InterPro" id="IPR058565">
    <property type="entry name" value="Ig_TRAPPC9_Trs120_1st"/>
</dbReference>
<evidence type="ECO:0000259" key="4">
    <source>
        <dbReference type="Pfam" id="PF26254"/>
    </source>
</evidence>
<feature type="compositionally biased region" description="Polar residues" evidence="2">
    <location>
        <begin position="858"/>
        <end position="874"/>
    </location>
</feature>
<proteinExistence type="inferred from homology"/>
<name>A0A6G0YIT7_APHCR</name>
<evidence type="ECO:0000256" key="1">
    <source>
        <dbReference type="ARBA" id="ARBA00008459"/>
    </source>
</evidence>
<dbReference type="PANTHER" id="PTHR21512">
    <property type="entry name" value="TRAFFICKING PROTEIN PARTICLE COMPLEX SUBUNIT 9"/>
    <property type="match status" value="1"/>
</dbReference>
<dbReference type="Pfam" id="PF08626">
    <property type="entry name" value="TRAPPC9-Trs120"/>
    <property type="match status" value="1"/>
</dbReference>
<feature type="non-terminal residue" evidence="5">
    <location>
        <position position="1"/>
    </location>
</feature>
<feature type="region of interest" description="Disordered" evidence="2">
    <location>
        <begin position="841"/>
        <end position="874"/>
    </location>
</feature>
<feature type="domain" description="Trs120/TRAPPC9 first Ig-like" evidence="4">
    <location>
        <begin position="586"/>
        <end position="693"/>
    </location>
</feature>
<dbReference type="PANTHER" id="PTHR21512:SF5">
    <property type="entry name" value="TRAFFICKING PROTEIN PARTICLE COMPLEX SUBUNIT 9"/>
    <property type="match status" value="1"/>
</dbReference>
<gene>
    <name evidence="5" type="ORF">FWK35_00012913</name>
</gene>
<dbReference type="Pfam" id="PF26254">
    <property type="entry name" value="Ig_TRAPPC9-Trs120_1st"/>
    <property type="match status" value="1"/>
</dbReference>
<dbReference type="Proteomes" id="UP000478052">
    <property type="component" value="Unassembled WGS sequence"/>
</dbReference>
<keyword evidence="6" id="KW-1185">Reference proteome</keyword>
<dbReference type="InterPro" id="IPR058563">
    <property type="entry name" value="Trs120_TRAPPC9_N"/>
</dbReference>
<feature type="domain" description="Trs120/TRAPPC9 N-terminal" evidence="3">
    <location>
        <begin position="232"/>
        <end position="299"/>
    </location>
</feature>
<comment type="caution">
    <text evidence="5">The sequence shown here is derived from an EMBL/GenBank/DDBJ whole genome shotgun (WGS) entry which is preliminary data.</text>
</comment>
<reference evidence="5 6" key="1">
    <citation type="submission" date="2019-08" db="EMBL/GenBank/DDBJ databases">
        <title>Whole genome of Aphis craccivora.</title>
        <authorList>
            <person name="Voronova N.V."/>
            <person name="Shulinski R.S."/>
            <person name="Bandarenka Y.V."/>
            <person name="Zhorov D.G."/>
            <person name="Warner D."/>
        </authorList>
    </citation>
    <scope>NUCLEOTIDE SEQUENCE [LARGE SCALE GENOMIC DNA]</scope>
    <source>
        <strain evidence="5">180601</strain>
        <tissue evidence="5">Whole Body</tissue>
    </source>
</reference>
<evidence type="ECO:0000313" key="5">
    <source>
        <dbReference type="EMBL" id="KAF0756546.1"/>
    </source>
</evidence>
<comment type="similarity">
    <text evidence="1">Belongs to the NIBP family.</text>
</comment>
<evidence type="ECO:0000259" key="3">
    <source>
        <dbReference type="Pfam" id="PF08626"/>
    </source>
</evidence>
<organism evidence="5 6">
    <name type="scientific">Aphis craccivora</name>
    <name type="common">Cowpea aphid</name>
    <dbReference type="NCBI Taxonomy" id="307492"/>
    <lineage>
        <taxon>Eukaryota</taxon>
        <taxon>Metazoa</taxon>
        <taxon>Ecdysozoa</taxon>
        <taxon>Arthropoda</taxon>
        <taxon>Hexapoda</taxon>
        <taxon>Insecta</taxon>
        <taxon>Pterygota</taxon>
        <taxon>Neoptera</taxon>
        <taxon>Paraneoptera</taxon>
        <taxon>Hemiptera</taxon>
        <taxon>Sternorrhyncha</taxon>
        <taxon>Aphidomorpha</taxon>
        <taxon>Aphidoidea</taxon>
        <taxon>Aphididae</taxon>
        <taxon>Aphidini</taxon>
        <taxon>Aphis</taxon>
        <taxon>Aphis</taxon>
    </lineage>
</organism>
<dbReference type="GO" id="GO:0005802">
    <property type="term" value="C:trans-Golgi network"/>
    <property type="evidence" value="ECO:0007669"/>
    <property type="project" value="TreeGrafter"/>
</dbReference>
<accession>A0A6G0YIT7</accession>